<dbReference type="EMBL" id="VSWD01000010">
    <property type="protein sequence ID" value="KAK3090038.1"/>
    <property type="molecule type" value="Genomic_DNA"/>
</dbReference>
<reference evidence="1" key="1">
    <citation type="submission" date="2019-08" db="EMBL/GenBank/DDBJ databases">
        <title>The improved chromosome-level genome for the pearl oyster Pinctada fucata martensii using PacBio sequencing and Hi-C.</title>
        <authorList>
            <person name="Zheng Z."/>
        </authorList>
    </citation>
    <scope>NUCLEOTIDE SEQUENCE</scope>
    <source>
        <strain evidence="1">ZZ-2019</strain>
        <tissue evidence="1">Adductor muscle</tissue>
    </source>
</reference>
<protein>
    <submittedName>
        <fullName evidence="1">Uncharacterized protein</fullName>
    </submittedName>
</protein>
<keyword evidence="2" id="KW-1185">Reference proteome</keyword>
<name>A0AA88XQZ8_PINIB</name>
<dbReference type="SUPFAM" id="SSF49842">
    <property type="entry name" value="TNF-like"/>
    <property type="match status" value="1"/>
</dbReference>
<evidence type="ECO:0000313" key="1">
    <source>
        <dbReference type="EMBL" id="KAK3090038.1"/>
    </source>
</evidence>
<evidence type="ECO:0000313" key="2">
    <source>
        <dbReference type="Proteomes" id="UP001186944"/>
    </source>
</evidence>
<proteinExistence type="predicted"/>
<accession>A0AA88XQZ8</accession>
<gene>
    <name evidence="1" type="ORF">FSP39_008725</name>
</gene>
<sequence length="84" mass="9289">MWSLTGRNGNIPMQLTVNGVPRSWLDPYTGSHDATNTASGFILLRVTSGDKVMIRTHPTFLPKGYIESDTWIQSGFGGWVLGYD</sequence>
<comment type="caution">
    <text evidence="1">The sequence shown here is derived from an EMBL/GenBank/DDBJ whole genome shotgun (WGS) entry which is preliminary data.</text>
</comment>
<dbReference type="InterPro" id="IPR008983">
    <property type="entry name" value="Tumour_necrosis_fac-like_dom"/>
</dbReference>
<organism evidence="1 2">
    <name type="scientific">Pinctada imbricata</name>
    <name type="common">Atlantic pearl-oyster</name>
    <name type="synonym">Pinctada martensii</name>
    <dbReference type="NCBI Taxonomy" id="66713"/>
    <lineage>
        <taxon>Eukaryota</taxon>
        <taxon>Metazoa</taxon>
        <taxon>Spiralia</taxon>
        <taxon>Lophotrochozoa</taxon>
        <taxon>Mollusca</taxon>
        <taxon>Bivalvia</taxon>
        <taxon>Autobranchia</taxon>
        <taxon>Pteriomorphia</taxon>
        <taxon>Pterioida</taxon>
        <taxon>Pterioidea</taxon>
        <taxon>Pteriidae</taxon>
        <taxon>Pinctada</taxon>
    </lineage>
</organism>
<dbReference type="Gene3D" id="2.60.120.40">
    <property type="match status" value="1"/>
</dbReference>
<dbReference type="AlphaFoldDB" id="A0AA88XQZ8"/>
<dbReference type="Proteomes" id="UP001186944">
    <property type="component" value="Unassembled WGS sequence"/>
</dbReference>